<keyword evidence="1" id="KW-0732">Signal</keyword>
<reference evidence="2" key="2">
    <citation type="journal article" date="2023" name="Science">
        <title>Genomic signatures of disease resistance in endangered staghorn corals.</title>
        <authorList>
            <person name="Vollmer S.V."/>
            <person name="Selwyn J.D."/>
            <person name="Despard B.A."/>
            <person name="Roesel C.L."/>
        </authorList>
    </citation>
    <scope>NUCLEOTIDE SEQUENCE</scope>
    <source>
        <strain evidence="2">K2</strain>
    </source>
</reference>
<evidence type="ECO:0000256" key="1">
    <source>
        <dbReference type="SAM" id="SignalP"/>
    </source>
</evidence>
<dbReference type="EMBL" id="JARQWQ010000063">
    <property type="protein sequence ID" value="KAK2555334.1"/>
    <property type="molecule type" value="Genomic_DNA"/>
</dbReference>
<keyword evidence="3" id="KW-1185">Reference proteome</keyword>
<comment type="caution">
    <text evidence="2">The sequence shown here is derived from an EMBL/GenBank/DDBJ whole genome shotgun (WGS) entry which is preliminary data.</text>
</comment>
<organism evidence="2 3">
    <name type="scientific">Acropora cervicornis</name>
    <name type="common">Staghorn coral</name>
    <dbReference type="NCBI Taxonomy" id="6130"/>
    <lineage>
        <taxon>Eukaryota</taxon>
        <taxon>Metazoa</taxon>
        <taxon>Cnidaria</taxon>
        <taxon>Anthozoa</taxon>
        <taxon>Hexacorallia</taxon>
        <taxon>Scleractinia</taxon>
        <taxon>Astrocoeniina</taxon>
        <taxon>Acroporidae</taxon>
        <taxon>Acropora</taxon>
    </lineage>
</organism>
<gene>
    <name evidence="2" type="ORF">P5673_022964</name>
</gene>
<accession>A0AAD9UZ41</accession>
<sequence>MVVDVIVVALAVVFLGSCLPLHQERIIRPCEVEKKAELGSAVFGDIPLERPLNNKLDLHRDDPESGK</sequence>
<dbReference type="AlphaFoldDB" id="A0AAD9UZ41"/>
<feature type="signal peptide" evidence="1">
    <location>
        <begin position="1"/>
        <end position="18"/>
    </location>
</feature>
<protein>
    <submittedName>
        <fullName evidence="2">Uncharacterized protein</fullName>
    </submittedName>
</protein>
<evidence type="ECO:0000313" key="3">
    <source>
        <dbReference type="Proteomes" id="UP001249851"/>
    </source>
</evidence>
<name>A0AAD9UZ41_ACRCE</name>
<proteinExistence type="predicted"/>
<reference evidence="2" key="1">
    <citation type="journal article" date="2023" name="G3 (Bethesda)">
        <title>Whole genome assembly and annotation of the endangered Caribbean coral Acropora cervicornis.</title>
        <authorList>
            <person name="Selwyn J.D."/>
            <person name="Vollmer S.V."/>
        </authorList>
    </citation>
    <scope>NUCLEOTIDE SEQUENCE</scope>
    <source>
        <strain evidence="2">K2</strain>
    </source>
</reference>
<feature type="chain" id="PRO_5042082365" evidence="1">
    <location>
        <begin position="19"/>
        <end position="67"/>
    </location>
</feature>
<dbReference type="Proteomes" id="UP001249851">
    <property type="component" value="Unassembled WGS sequence"/>
</dbReference>
<evidence type="ECO:0000313" key="2">
    <source>
        <dbReference type="EMBL" id="KAK2555334.1"/>
    </source>
</evidence>